<dbReference type="AlphaFoldDB" id="A0A8M8UT02"/>
<reference evidence="3" key="1">
    <citation type="submission" date="2025-08" db="UniProtKB">
        <authorList>
            <consortium name="RefSeq"/>
        </authorList>
    </citation>
    <scope>IDENTIFICATION</scope>
</reference>
<dbReference type="Proteomes" id="UP000504604">
    <property type="component" value="Linkage group LG6"/>
</dbReference>
<sequence length="100" mass="10527">MAAPSGGGRRKESAKAIVADQISQSVQSTSNLLHLMLQSSPSHASPTNEASKKPSGKDFHNKEYRDGLGAVASSNFITGCTYGKRTAECASFEYCGPVAF</sequence>
<feature type="compositionally biased region" description="Polar residues" evidence="1">
    <location>
        <begin position="35"/>
        <end position="49"/>
    </location>
</feature>
<keyword evidence="2" id="KW-1185">Reference proteome</keyword>
<name>A0A8M8UT02_SESIN</name>
<feature type="compositionally biased region" description="Basic and acidic residues" evidence="1">
    <location>
        <begin position="50"/>
        <end position="63"/>
    </location>
</feature>
<dbReference type="RefSeq" id="XP_020550058.1">
    <property type="nucleotide sequence ID" value="XM_020694399.1"/>
</dbReference>
<gene>
    <name evidence="3" type="primary">LOC105165687</name>
</gene>
<protein>
    <submittedName>
        <fullName evidence="3">Uncharacterized protein LOC105165687 isoform X2</fullName>
    </submittedName>
</protein>
<dbReference type="GeneID" id="105165687"/>
<accession>A0A8M8UT02</accession>
<organism evidence="2 3">
    <name type="scientific">Sesamum indicum</name>
    <name type="common">Oriental sesame</name>
    <name type="synonym">Sesamum orientale</name>
    <dbReference type="NCBI Taxonomy" id="4182"/>
    <lineage>
        <taxon>Eukaryota</taxon>
        <taxon>Viridiplantae</taxon>
        <taxon>Streptophyta</taxon>
        <taxon>Embryophyta</taxon>
        <taxon>Tracheophyta</taxon>
        <taxon>Spermatophyta</taxon>
        <taxon>Magnoliopsida</taxon>
        <taxon>eudicotyledons</taxon>
        <taxon>Gunneridae</taxon>
        <taxon>Pentapetalae</taxon>
        <taxon>asterids</taxon>
        <taxon>lamiids</taxon>
        <taxon>Lamiales</taxon>
        <taxon>Pedaliaceae</taxon>
        <taxon>Sesamum</taxon>
    </lineage>
</organism>
<evidence type="ECO:0000313" key="3">
    <source>
        <dbReference type="RefSeq" id="XP_020550058.1"/>
    </source>
</evidence>
<feature type="region of interest" description="Disordered" evidence="1">
    <location>
        <begin position="35"/>
        <end position="63"/>
    </location>
</feature>
<proteinExistence type="predicted"/>
<evidence type="ECO:0000256" key="1">
    <source>
        <dbReference type="SAM" id="MobiDB-lite"/>
    </source>
</evidence>
<evidence type="ECO:0000313" key="2">
    <source>
        <dbReference type="Proteomes" id="UP000504604"/>
    </source>
</evidence>